<keyword evidence="3" id="KW-0732">Signal</keyword>
<proteinExistence type="predicted"/>
<evidence type="ECO:0000256" key="3">
    <source>
        <dbReference type="SAM" id="SignalP"/>
    </source>
</evidence>
<dbReference type="Gene3D" id="1.25.40.10">
    <property type="entry name" value="Tetratricopeptide repeat domain"/>
    <property type="match status" value="3"/>
</dbReference>
<keyword evidence="1" id="KW-0802">TPR repeat</keyword>
<dbReference type="Proteomes" id="UP000016649">
    <property type="component" value="Unassembled WGS sequence"/>
</dbReference>
<dbReference type="EMBL" id="AWVH01000044">
    <property type="protein sequence ID" value="ERJ91542.1"/>
    <property type="molecule type" value="Genomic_DNA"/>
</dbReference>
<gene>
    <name evidence="4" type="ORF">HMPREF9193_01995</name>
</gene>
<name>A0ABN0NW02_TRELE</name>
<dbReference type="Pfam" id="PF13181">
    <property type="entry name" value="TPR_8"/>
    <property type="match status" value="1"/>
</dbReference>
<dbReference type="SMART" id="SM00028">
    <property type="entry name" value="TPR"/>
    <property type="match status" value="7"/>
</dbReference>
<dbReference type="InterPro" id="IPR011990">
    <property type="entry name" value="TPR-like_helical_dom_sf"/>
</dbReference>
<dbReference type="InterPro" id="IPR019734">
    <property type="entry name" value="TPR_rpt"/>
</dbReference>
<keyword evidence="5" id="KW-1185">Reference proteome</keyword>
<dbReference type="PROSITE" id="PS50005">
    <property type="entry name" value="TPR"/>
    <property type="match status" value="3"/>
</dbReference>
<reference evidence="4 5" key="1">
    <citation type="submission" date="2013-08" db="EMBL/GenBank/DDBJ databases">
        <authorList>
            <person name="Weinstock G."/>
            <person name="Sodergren E."/>
            <person name="Wylie T."/>
            <person name="Fulton L."/>
            <person name="Fulton R."/>
            <person name="Fronick C."/>
            <person name="O'Laughlin M."/>
            <person name="Godfrey J."/>
            <person name="Miner T."/>
            <person name="Herter B."/>
            <person name="Appelbaum E."/>
            <person name="Cordes M."/>
            <person name="Lek S."/>
            <person name="Wollam A."/>
            <person name="Pepin K.H."/>
            <person name="Palsikar V.B."/>
            <person name="Mitreva M."/>
            <person name="Wilson R.K."/>
        </authorList>
    </citation>
    <scope>NUCLEOTIDE SEQUENCE [LARGE SCALE GENOMIC DNA]</scope>
    <source>
        <strain evidence="4 5">ATCC 700332</strain>
    </source>
</reference>
<feature type="repeat" description="TPR" evidence="1">
    <location>
        <begin position="363"/>
        <end position="396"/>
    </location>
</feature>
<dbReference type="RefSeq" id="WP_021686168.1">
    <property type="nucleotide sequence ID" value="NZ_KI260554.1"/>
</dbReference>
<feature type="compositionally biased region" description="Polar residues" evidence="2">
    <location>
        <begin position="65"/>
        <end position="81"/>
    </location>
</feature>
<organism evidence="4 5">
    <name type="scientific">Treponema lecithinolyticum ATCC 700332</name>
    <dbReference type="NCBI Taxonomy" id="1321815"/>
    <lineage>
        <taxon>Bacteria</taxon>
        <taxon>Pseudomonadati</taxon>
        <taxon>Spirochaetota</taxon>
        <taxon>Spirochaetia</taxon>
        <taxon>Spirochaetales</taxon>
        <taxon>Treponemataceae</taxon>
        <taxon>Treponema</taxon>
    </lineage>
</organism>
<evidence type="ECO:0000313" key="5">
    <source>
        <dbReference type="Proteomes" id="UP000016649"/>
    </source>
</evidence>
<feature type="signal peptide" evidence="3">
    <location>
        <begin position="1"/>
        <end position="26"/>
    </location>
</feature>
<evidence type="ECO:0000256" key="1">
    <source>
        <dbReference type="PROSITE-ProRule" id="PRU00339"/>
    </source>
</evidence>
<protein>
    <submittedName>
        <fullName evidence="4">Tetratricopeptide repeat protein</fullName>
    </submittedName>
</protein>
<feature type="repeat" description="TPR" evidence="1">
    <location>
        <begin position="329"/>
        <end position="362"/>
    </location>
</feature>
<sequence length="522" mass="58604">MRSRFLKKKMFTIVCTAGFLCFSGHVISCKTPAVSSAATAVKTSAAPNTAESVKKTETAPAAAVSKTNTAGTAKSGATGNGSAAEAKRTPAQRFTDNLQQVLQKGGIEKALASFKDMPDECKNDPDVNYLHASLLLSAGDIKQADEKTAELLKKNPNDKQIKLLSAMVAKAGGDAKKSKDIIKDILKQDPGDPDANAAFADTFMLTRNFKQANVYFRKGLERDPEHRSSLFGYAQTSWYLDKIDVAKKTFTKLTELDPTNDMAWAYLAKLAGESRNYAKALDYIKTALKYENNSYYHWLDAGSYYLGVNDYDNADKAWTRAIEIDPNYFLAYTYRGGLRDERARYKEALADYQNVIRCNPKYYYAYESAALLAWRVENWEEALKNFIKAQEGNPDNISYALMVSAVYRKMGKTKASKDFLTKVIKPLDRKSLDYAMARLYYDDTGDNAVLNKVVNQDSRTTKGKMLYYMALFYELTGKQSLANKLYLEVADMNAPLFFEYRLTQWAVEKMKPQDKKAAQTKE</sequence>
<comment type="caution">
    <text evidence="4">The sequence shown here is derived from an EMBL/GenBank/DDBJ whole genome shotgun (WGS) entry which is preliminary data.</text>
</comment>
<dbReference type="PANTHER" id="PTHR12558:SF13">
    <property type="entry name" value="CELL DIVISION CYCLE PROTEIN 27 HOMOLOG"/>
    <property type="match status" value="1"/>
</dbReference>
<dbReference type="Pfam" id="PF13432">
    <property type="entry name" value="TPR_16"/>
    <property type="match status" value="1"/>
</dbReference>
<feature type="repeat" description="TPR" evidence="1">
    <location>
        <begin position="295"/>
        <end position="328"/>
    </location>
</feature>
<evidence type="ECO:0000313" key="4">
    <source>
        <dbReference type="EMBL" id="ERJ91542.1"/>
    </source>
</evidence>
<evidence type="ECO:0000256" key="2">
    <source>
        <dbReference type="SAM" id="MobiDB-lite"/>
    </source>
</evidence>
<feature type="region of interest" description="Disordered" evidence="2">
    <location>
        <begin position="46"/>
        <end position="90"/>
    </location>
</feature>
<dbReference type="SUPFAM" id="SSF48452">
    <property type="entry name" value="TPR-like"/>
    <property type="match status" value="2"/>
</dbReference>
<dbReference type="PANTHER" id="PTHR12558">
    <property type="entry name" value="CELL DIVISION CYCLE 16,23,27"/>
    <property type="match status" value="1"/>
</dbReference>
<feature type="chain" id="PRO_5047513329" evidence="3">
    <location>
        <begin position="27"/>
        <end position="522"/>
    </location>
</feature>
<accession>A0ABN0NW02</accession>